<evidence type="ECO:0000256" key="5">
    <source>
        <dbReference type="ARBA" id="ARBA00022617"/>
    </source>
</evidence>
<feature type="transmembrane region" description="Helical" evidence="13">
    <location>
        <begin position="87"/>
        <end position="107"/>
    </location>
</feature>
<evidence type="ECO:0000256" key="12">
    <source>
        <dbReference type="ARBA" id="ARBA00037975"/>
    </source>
</evidence>
<evidence type="ECO:0000313" key="15">
    <source>
        <dbReference type="EMBL" id="BAV64092.1"/>
    </source>
</evidence>
<dbReference type="EMBL" id="AP017660">
    <property type="protein sequence ID" value="BAV66988.1"/>
    <property type="molecule type" value="Genomic_DNA"/>
</dbReference>
<dbReference type="InterPro" id="IPR011577">
    <property type="entry name" value="Cyt_b561_bac/Ni-Hgenase"/>
</dbReference>
<proteinExistence type="inferred from homology"/>
<keyword evidence="4" id="KW-1003">Cell membrane</keyword>
<dbReference type="GO" id="GO:0046872">
    <property type="term" value="F:metal ion binding"/>
    <property type="evidence" value="ECO:0007669"/>
    <property type="project" value="UniProtKB-KW"/>
</dbReference>
<evidence type="ECO:0000256" key="9">
    <source>
        <dbReference type="ARBA" id="ARBA00022989"/>
    </source>
</evidence>
<dbReference type="InterPro" id="IPR052168">
    <property type="entry name" value="Cytochrome_b561_oxidase"/>
</dbReference>
<evidence type="ECO:0000313" key="17">
    <source>
        <dbReference type="Proteomes" id="UP000218272"/>
    </source>
</evidence>
<feature type="transmembrane region" description="Helical" evidence="13">
    <location>
        <begin position="148"/>
        <end position="168"/>
    </location>
</feature>
<keyword evidence="5" id="KW-0349">Heme</keyword>
<keyword evidence="17" id="KW-1185">Reference proteome</keyword>
<name>A0A1E1F903_9SPHN</name>
<dbReference type="InterPro" id="IPR016174">
    <property type="entry name" value="Di-haem_cyt_TM"/>
</dbReference>
<feature type="transmembrane region" description="Helical" evidence="13">
    <location>
        <begin position="50"/>
        <end position="67"/>
    </location>
</feature>
<evidence type="ECO:0000259" key="14">
    <source>
        <dbReference type="Pfam" id="PF01292"/>
    </source>
</evidence>
<dbReference type="Proteomes" id="UP000218272">
    <property type="component" value="Chromosome SCLO_1"/>
</dbReference>
<keyword evidence="3" id="KW-0813">Transport</keyword>
<feature type="domain" description="Cytochrome b561 bacterial/Ni-hydrogenase" evidence="14">
    <location>
        <begin position="6"/>
        <end position="185"/>
    </location>
</feature>
<evidence type="ECO:0000256" key="11">
    <source>
        <dbReference type="ARBA" id="ARBA00023136"/>
    </source>
</evidence>
<protein>
    <submittedName>
        <fullName evidence="16">Cytochrome b</fullName>
    </submittedName>
</protein>
<dbReference type="Gene3D" id="1.20.950.20">
    <property type="entry name" value="Transmembrane di-heme cytochromes, Chain C"/>
    <property type="match status" value="1"/>
</dbReference>
<keyword evidence="6 13" id="KW-0812">Transmembrane</keyword>
<keyword evidence="10" id="KW-0408">Iron</keyword>
<dbReference type="KEGG" id="sclo:SCLO_6000390"/>
<sequence length="196" mass="21695">MRQRTRYSAVAMLLHWSIAALIIANLFLGWRMGFLKGLAQFDMFQLHKSVGITVLVLSIVRLVWRMLNPVPPLPAGMKGWEVAAAHVTHWAFYGLMIGLPLTGWAVVSVSPWNIPTLLWHTIPWPHIGLLHDLPINAKQAVEKVGGSIHMYFAFGGTALIVMHIGAALKHQFISRDGVLGRMVPGLRSTPHTSSEA</sequence>
<dbReference type="RefSeq" id="WP_066522461.1">
    <property type="nucleotide sequence ID" value="NZ_AP017655.1"/>
</dbReference>
<geneLocation type="plasmid" evidence="16">
    <name>pSCLO_6</name>
</geneLocation>
<dbReference type="GO" id="GO:0022904">
    <property type="term" value="P:respiratory electron transport chain"/>
    <property type="evidence" value="ECO:0007669"/>
    <property type="project" value="InterPro"/>
</dbReference>
<dbReference type="PANTHER" id="PTHR30529">
    <property type="entry name" value="CYTOCHROME B561"/>
    <property type="match status" value="1"/>
</dbReference>
<accession>A0A1E1F903</accession>
<comment type="subcellular location">
    <subcellularLocation>
        <location evidence="2">Cell membrane</location>
        <topology evidence="2">Multi-pass membrane protein</topology>
    </subcellularLocation>
</comment>
<feature type="transmembrane region" description="Helical" evidence="13">
    <location>
        <begin position="7"/>
        <end position="30"/>
    </location>
</feature>
<evidence type="ECO:0000256" key="3">
    <source>
        <dbReference type="ARBA" id="ARBA00022448"/>
    </source>
</evidence>
<keyword evidence="8" id="KW-0249">Electron transport</keyword>
<evidence type="ECO:0000256" key="4">
    <source>
        <dbReference type="ARBA" id="ARBA00022475"/>
    </source>
</evidence>
<dbReference type="PANTHER" id="PTHR30529:SF6">
    <property type="entry name" value="BLL0291 PROTEIN"/>
    <property type="match status" value="1"/>
</dbReference>
<evidence type="ECO:0000256" key="10">
    <source>
        <dbReference type="ARBA" id="ARBA00023004"/>
    </source>
</evidence>
<evidence type="ECO:0000256" key="13">
    <source>
        <dbReference type="SAM" id="Phobius"/>
    </source>
</evidence>
<evidence type="ECO:0000256" key="2">
    <source>
        <dbReference type="ARBA" id="ARBA00004651"/>
    </source>
</evidence>
<reference evidence="16 17" key="1">
    <citation type="submission" date="2016-10" db="EMBL/GenBank/DDBJ databases">
        <title>Complete Genome Sequence of the Nonylphenol-Degrading Bacterium Sphingobium cloacae JCM 10874T.</title>
        <authorList>
            <person name="Ootsuka M."/>
            <person name="Nishizawa T."/>
            <person name="Ohta H."/>
        </authorList>
    </citation>
    <scope>NUCLEOTIDE SEQUENCE [LARGE SCALE GENOMIC DNA]</scope>
    <source>
        <strain evidence="16 17">JCM 10874</strain>
        <plasmid evidence="16">pSCLO_6</plasmid>
        <plasmid evidence="17">psclo_6 dna</plasmid>
    </source>
</reference>
<evidence type="ECO:0000256" key="8">
    <source>
        <dbReference type="ARBA" id="ARBA00022982"/>
    </source>
</evidence>
<dbReference type="Pfam" id="PF01292">
    <property type="entry name" value="Ni_hydr_CYTB"/>
    <property type="match status" value="1"/>
</dbReference>
<dbReference type="GO" id="GO:0005886">
    <property type="term" value="C:plasma membrane"/>
    <property type="evidence" value="ECO:0007669"/>
    <property type="project" value="UniProtKB-SubCell"/>
</dbReference>
<keyword evidence="7" id="KW-0479">Metal-binding</keyword>
<evidence type="ECO:0000313" key="16">
    <source>
        <dbReference type="EMBL" id="BAV66988.1"/>
    </source>
</evidence>
<comment type="cofactor">
    <cofactor evidence="1">
        <name>heme b</name>
        <dbReference type="ChEBI" id="CHEBI:60344"/>
    </cofactor>
</comment>
<dbReference type="KEGG" id="sclo:SCLO_1010520"/>
<dbReference type="GO" id="GO:0009055">
    <property type="term" value="F:electron transfer activity"/>
    <property type="evidence" value="ECO:0007669"/>
    <property type="project" value="InterPro"/>
</dbReference>
<dbReference type="GO" id="GO:0020037">
    <property type="term" value="F:heme binding"/>
    <property type="evidence" value="ECO:0007669"/>
    <property type="project" value="TreeGrafter"/>
</dbReference>
<dbReference type="SUPFAM" id="SSF81342">
    <property type="entry name" value="Transmembrane di-heme cytochromes"/>
    <property type="match status" value="1"/>
</dbReference>
<geneLocation type="plasmid" evidence="17">
    <name>psclo_6 dna</name>
</geneLocation>
<dbReference type="AlphaFoldDB" id="A0A1E1F903"/>
<keyword evidence="9 13" id="KW-1133">Transmembrane helix</keyword>
<evidence type="ECO:0000256" key="6">
    <source>
        <dbReference type="ARBA" id="ARBA00022692"/>
    </source>
</evidence>
<dbReference type="Proteomes" id="UP000218272">
    <property type="component" value="Plasmid pSCLO_6"/>
</dbReference>
<dbReference type="EMBL" id="AP017655">
    <property type="protein sequence ID" value="BAV64092.1"/>
    <property type="molecule type" value="Genomic_DNA"/>
</dbReference>
<keyword evidence="11 13" id="KW-0472">Membrane</keyword>
<organism evidence="16 17">
    <name type="scientific">Sphingobium cloacae</name>
    <dbReference type="NCBI Taxonomy" id="120107"/>
    <lineage>
        <taxon>Bacteria</taxon>
        <taxon>Pseudomonadati</taxon>
        <taxon>Pseudomonadota</taxon>
        <taxon>Alphaproteobacteria</taxon>
        <taxon>Sphingomonadales</taxon>
        <taxon>Sphingomonadaceae</taxon>
        <taxon>Sphingobium</taxon>
    </lineage>
</organism>
<evidence type="ECO:0000256" key="1">
    <source>
        <dbReference type="ARBA" id="ARBA00001970"/>
    </source>
</evidence>
<dbReference type="OrthoDB" id="1247465at2"/>
<gene>
    <name evidence="15" type="ORF">SCLO_1010520</name>
    <name evidence="16" type="ORF">SCLO_6000390</name>
</gene>
<keyword evidence="16" id="KW-0614">Plasmid</keyword>
<evidence type="ECO:0000256" key="7">
    <source>
        <dbReference type="ARBA" id="ARBA00022723"/>
    </source>
</evidence>
<comment type="similarity">
    <text evidence="12">Belongs to the cytochrome b561 family.</text>
</comment>